<protein>
    <submittedName>
        <fullName evidence="1">Uncharacterized protein</fullName>
    </submittedName>
</protein>
<gene>
    <name evidence="1" type="ORF">J2Z31_002702</name>
</gene>
<reference evidence="1 2" key="1">
    <citation type="submission" date="2021-03" db="EMBL/GenBank/DDBJ databases">
        <title>Genomic Encyclopedia of Type Strains, Phase IV (KMG-IV): sequencing the most valuable type-strain genomes for metagenomic binning, comparative biology and taxonomic classification.</title>
        <authorList>
            <person name="Goeker M."/>
        </authorList>
    </citation>
    <scope>NUCLEOTIDE SEQUENCE [LARGE SCALE GENOMIC DNA]</scope>
    <source>
        <strain evidence="1 2">DSM 13372</strain>
    </source>
</reference>
<evidence type="ECO:0000313" key="1">
    <source>
        <dbReference type="EMBL" id="MBP2236188.1"/>
    </source>
</evidence>
<dbReference type="Proteomes" id="UP000730739">
    <property type="component" value="Unassembled WGS sequence"/>
</dbReference>
<proteinExistence type="predicted"/>
<keyword evidence="2" id="KW-1185">Reference proteome</keyword>
<name>A0ABS4QZY0_9HYPH</name>
<comment type="caution">
    <text evidence="1">The sequence shown here is derived from an EMBL/GenBank/DDBJ whole genome shotgun (WGS) entry which is preliminary data.</text>
</comment>
<dbReference type="EMBL" id="JAGILA010000003">
    <property type="protein sequence ID" value="MBP2236188.1"/>
    <property type="molecule type" value="Genomic_DNA"/>
</dbReference>
<organism evidence="1 2">
    <name type="scientific">Sinorhizobium kostiense</name>
    <dbReference type="NCBI Taxonomy" id="76747"/>
    <lineage>
        <taxon>Bacteria</taxon>
        <taxon>Pseudomonadati</taxon>
        <taxon>Pseudomonadota</taxon>
        <taxon>Alphaproteobacteria</taxon>
        <taxon>Hyphomicrobiales</taxon>
        <taxon>Rhizobiaceae</taxon>
        <taxon>Sinorhizobium/Ensifer group</taxon>
        <taxon>Sinorhizobium</taxon>
    </lineage>
</organism>
<accession>A0ABS4QZY0</accession>
<sequence>MVVDRQMHVFPTDAAAVALPGAMAGDAVLGSVKLADLVDVDMDELAGLVAFVAAHPRARDLSLYRQAR</sequence>
<evidence type="ECO:0000313" key="2">
    <source>
        <dbReference type="Proteomes" id="UP000730739"/>
    </source>
</evidence>